<evidence type="ECO:0000313" key="2">
    <source>
        <dbReference type="EMBL" id="QHT32244.1"/>
    </source>
</evidence>
<reference evidence="2" key="1">
    <citation type="journal article" date="2020" name="Nature">
        <title>Giant virus diversity and host interactions through global metagenomics.</title>
        <authorList>
            <person name="Schulz F."/>
            <person name="Roux S."/>
            <person name="Paez-Espino D."/>
            <person name="Jungbluth S."/>
            <person name="Walsh D.A."/>
            <person name="Denef V.J."/>
            <person name="McMahon K.D."/>
            <person name="Konstantinidis K.T."/>
            <person name="Eloe-Fadrosh E.A."/>
            <person name="Kyrpides N.C."/>
            <person name="Woyke T."/>
        </authorList>
    </citation>
    <scope>NUCLEOTIDE SEQUENCE</scope>
    <source>
        <strain evidence="2">GVMAG-M-3300009159-65</strain>
    </source>
</reference>
<keyword evidence="1" id="KW-0175">Coiled coil</keyword>
<sequence length="263" mass="31497">MNKEKEKEINIVFNDVFKHQINEFIQLNKGLVNQLQGNKNIDYLQSIQSDIRGQISKYKFTLIKNSHLTNREYFAIFVSLITDLKNHNKWKDFDIKTNKAIIEWAGDLEGNGVCACGQQNCVVNNMGFVSTNTSLVILCGSVCIEKEELFDCDIIKKAKRDFEKQKKKIKKEREIQEHEEKIREEIVIKEKSIYKYIYMIKNHSFKNLTEEKRWELHYLIQFWFDKQMPLNYIEKLNKVIEEYHIREQIHNEEEIKTIIKTMH</sequence>
<organism evidence="2">
    <name type="scientific">viral metagenome</name>
    <dbReference type="NCBI Taxonomy" id="1070528"/>
    <lineage>
        <taxon>unclassified sequences</taxon>
        <taxon>metagenomes</taxon>
        <taxon>organismal metagenomes</taxon>
    </lineage>
</organism>
<proteinExistence type="predicted"/>
<evidence type="ECO:0000256" key="1">
    <source>
        <dbReference type="SAM" id="Coils"/>
    </source>
</evidence>
<dbReference type="AlphaFoldDB" id="A0A6C0EST2"/>
<dbReference type="EMBL" id="MN738933">
    <property type="protein sequence ID" value="QHT32244.1"/>
    <property type="molecule type" value="Genomic_DNA"/>
</dbReference>
<feature type="coiled-coil region" evidence="1">
    <location>
        <begin position="152"/>
        <end position="179"/>
    </location>
</feature>
<name>A0A6C0EST2_9ZZZZ</name>
<accession>A0A6C0EST2</accession>
<protein>
    <submittedName>
        <fullName evidence="2">Uncharacterized protein</fullName>
    </submittedName>
</protein>